<keyword evidence="2" id="KW-1185">Reference proteome</keyword>
<dbReference type="AlphaFoldDB" id="A0A4Y2EGZ4"/>
<protein>
    <submittedName>
        <fullName evidence="1">Uncharacterized protein</fullName>
    </submittedName>
</protein>
<organism evidence="1 2">
    <name type="scientific">Araneus ventricosus</name>
    <name type="common">Orbweaver spider</name>
    <name type="synonym">Epeira ventricosa</name>
    <dbReference type="NCBI Taxonomy" id="182803"/>
    <lineage>
        <taxon>Eukaryota</taxon>
        <taxon>Metazoa</taxon>
        <taxon>Ecdysozoa</taxon>
        <taxon>Arthropoda</taxon>
        <taxon>Chelicerata</taxon>
        <taxon>Arachnida</taxon>
        <taxon>Araneae</taxon>
        <taxon>Araneomorphae</taxon>
        <taxon>Entelegynae</taxon>
        <taxon>Araneoidea</taxon>
        <taxon>Araneidae</taxon>
        <taxon>Araneus</taxon>
    </lineage>
</organism>
<name>A0A4Y2EGZ4_ARAVE</name>
<evidence type="ECO:0000313" key="2">
    <source>
        <dbReference type="Proteomes" id="UP000499080"/>
    </source>
</evidence>
<evidence type="ECO:0000313" key="1">
    <source>
        <dbReference type="EMBL" id="GBM28402.1"/>
    </source>
</evidence>
<proteinExistence type="predicted"/>
<sequence length="101" mass="11599">MNEVVATDQKLRVESKFVSRLPTTYKFGRIAQNQLSRKNDENQRGGEITEPSTCSKSYLAVIKAEMRPVYIRWGEVVRLSHERKPQYSGFRFERGGGCAQT</sequence>
<dbReference type="Proteomes" id="UP000499080">
    <property type="component" value="Unassembled WGS sequence"/>
</dbReference>
<gene>
    <name evidence="1" type="ORF">AVEN_262161_1</name>
</gene>
<accession>A0A4Y2EGZ4</accession>
<comment type="caution">
    <text evidence="1">The sequence shown here is derived from an EMBL/GenBank/DDBJ whole genome shotgun (WGS) entry which is preliminary data.</text>
</comment>
<reference evidence="1 2" key="1">
    <citation type="journal article" date="2019" name="Sci. Rep.">
        <title>Orb-weaving spider Araneus ventricosus genome elucidates the spidroin gene catalogue.</title>
        <authorList>
            <person name="Kono N."/>
            <person name="Nakamura H."/>
            <person name="Ohtoshi R."/>
            <person name="Moran D.A.P."/>
            <person name="Shinohara A."/>
            <person name="Yoshida Y."/>
            <person name="Fujiwara M."/>
            <person name="Mori M."/>
            <person name="Tomita M."/>
            <person name="Arakawa K."/>
        </authorList>
    </citation>
    <scope>NUCLEOTIDE SEQUENCE [LARGE SCALE GENOMIC DNA]</scope>
</reference>
<dbReference type="EMBL" id="BGPR01000610">
    <property type="protein sequence ID" value="GBM28402.1"/>
    <property type="molecule type" value="Genomic_DNA"/>
</dbReference>